<feature type="compositionally biased region" description="Polar residues" evidence="1">
    <location>
        <begin position="101"/>
        <end position="110"/>
    </location>
</feature>
<dbReference type="EMBL" id="DS547138">
    <property type="protein sequence ID" value="EDR01472.1"/>
    <property type="molecule type" value="Genomic_DNA"/>
</dbReference>
<feature type="compositionally biased region" description="Polar residues" evidence="1">
    <location>
        <begin position="180"/>
        <end position="202"/>
    </location>
</feature>
<proteinExistence type="predicted"/>
<organism evidence="3">
    <name type="scientific">Laccaria bicolor (strain S238N-H82 / ATCC MYA-4686)</name>
    <name type="common">Bicoloured deceiver</name>
    <name type="synonym">Laccaria laccata var. bicolor</name>
    <dbReference type="NCBI Taxonomy" id="486041"/>
    <lineage>
        <taxon>Eukaryota</taxon>
        <taxon>Fungi</taxon>
        <taxon>Dikarya</taxon>
        <taxon>Basidiomycota</taxon>
        <taxon>Agaricomycotina</taxon>
        <taxon>Agaricomycetes</taxon>
        <taxon>Agaricomycetidae</taxon>
        <taxon>Agaricales</taxon>
        <taxon>Agaricineae</taxon>
        <taxon>Hydnangiaceae</taxon>
        <taxon>Laccaria</taxon>
    </lineage>
</organism>
<name>B0DV94_LACBS</name>
<feature type="region of interest" description="Disordered" evidence="1">
    <location>
        <begin position="95"/>
        <end position="211"/>
    </location>
</feature>
<sequence length="339" mass="39350">MFPRRLSRSRRVGLSTSNGAKSRRRIHHTPLRATTRIIQLQPQLRLLCHCKRCRRYKRINQHIHDVHTSQRVFRHSKLSVTNRWSTLHANWAEKSEDGNLRGTSAPSQTTCEKRIQAKDLPVNEDDNDEADKERGADVDDERRRGEEEREWSAGFGSKEPGTEDTTFAYHSKNGSRSRKPQNATRKYQSSPSKSKTPFFNSESGEEMEETFGGHLHPNELTCFGTSDAMLNLQNPDTSRWNFRVCGSSAMKNRGRRTISSLIARKEKVHKDVIAHIWHTANWECKKCVSFANSFQARWIRNWGRGRKLSFHLPLDENDALRMEELRWQFGILEIVDTHS</sequence>
<protein>
    <submittedName>
        <fullName evidence="2">Predicted protein</fullName>
    </submittedName>
</protein>
<evidence type="ECO:0000256" key="1">
    <source>
        <dbReference type="SAM" id="MobiDB-lite"/>
    </source>
</evidence>
<feature type="compositionally biased region" description="Basic residues" evidence="1">
    <location>
        <begin position="1"/>
        <end position="11"/>
    </location>
</feature>
<dbReference type="AlphaFoldDB" id="B0DV94"/>
<evidence type="ECO:0000313" key="3">
    <source>
        <dbReference type="Proteomes" id="UP000001194"/>
    </source>
</evidence>
<gene>
    <name evidence="2" type="ORF">LACBIDRAFT_333212</name>
</gene>
<dbReference type="KEGG" id="lbc:LACBIDRAFT_333212"/>
<reference evidence="2 3" key="1">
    <citation type="journal article" date="2008" name="Nature">
        <title>The genome of Laccaria bicolor provides insights into mycorrhizal symbiosis.</title>
        <authorList>
            <person name="Martin F."/>
            <person name="Aerts A."/>
            <person name="Ahren D."/>
            <person name="Brun A."/>
            <person name="Danchin E.G.J."/>
            <person name="Duchaussoy F."/>
            <person name="Gibon J."/>
            <person name="Kohler A."/>
            <person name="Lindquist E."/>
            <person name="Pereda V."/>
            <person name="Salamov A."/>
            <person name="Shapiro H.J."/>
            <person name="Wuyts J."/>
            <person name="Blaudez D."/>
            <person name="Buee M."/>
            <person name="Brokstein P."/>
            <person name="Canbaeck B."/>
            <person name="Cohen D."/>
            <person name="Courty P.E."/>
            <person name="Coutinho P.M."/>
            <person name="Delaruelle C."/>
            <person name="Detter J.C."/>
            <person name="Deveau A."/>
            <person name="DiFazio S."/>
            <person name="Duplessis S."/>
            <person name="Fraissinet-Tachet L."/>
            <person name="Lucic E."/>
            <person name="Frey-Klett P."/>
            <person name="Fourrey C."/>
            <person name="Feussner I."/>
            <person name="Gay G."/>
            <person name="Grimwood J."/>
            <person name="Hoegger P.J."/>
            <person name="Jain P."/>
            <person name="Kilaru S."/>
            <person name="Labbe J."/>
            <person name="Lin Y.C."/>
            <person name="Legue V."/>
            <person name="Le Tacon F."/>
            <person name="Marmeisse R."/>
            <person name="Melayah D."/>
            <person name="Montanini B."/>
            <person name="Muratet M."/>
            <person name="Nehls U."/>
            <person name="Niculita-Hirzel H."/>
            <person name="Oudot-Le Secq M.P."/>
            <person name="Peter M."/>
            <person name="Quesneville H."/>
            <person name="Rajashekar B."/>
            <person name="Reich M."/>
            <person name="Rouhier N."/>
            <person name="Schmutz J."/>
            <person name="Yin T."/>
            <person name="Chalot M."/>
            <person name="Henrissat B."/>
            <person name="Kuees U."/>
            <person name="Lucas S."/>
            <person name="Van de Peer Y."/>
            <person name="Podila G.K."/>
            <person name="Polle A."/>
            <person name="Pukkila P.J."/>
            <person name="Richardson P.M."/>
            <person name="Rouze P."/>
            <person name="Sanders I.R."/>
            <person name="Stajich J.E."/>
            <person name="Tunlid A."/>
            <person name="Tuskan G."/>
            <person name="Grigoriev I.V."/>
        </authorList>
    </citation>
    <scope>NUCLEOTIDE SEQUENCE [LARGE SCALE GENOMIC DNA]</scope>
    <source>
        <strain evidence="3">S238N-H82 / ATCC MYA-4686</strain>
    </source>
</reference>
<dbReference type="Proteomes" id="UP000001194">
    <property type="component" value="Unassembled WGS sequence"/>
</dbReference>
<keyword evidence="3" id="KW-1185">Reference proteome</keyword>
<accession>B0DV94</accession>
<evidence type="ECO:0000313" key="2">
    <source>
        <dbReference type="EMBL" id="EDR01472.1"/>
    </source>
</evidence>
<dbReference type="HOGENOM" id="CLU_819084_0_0_1"/>
<dbReference type="RefSeq" id="XP_001887824.1">
    <property type="nucleotide sequence ID" value="XM_001887789.1"/>
</dbReference>
<dbReference type="GeneID" id="6083520"/>
<feature type="region of interest" description="Disordered" evidence="1">
    <location>
        <begin position="1"/>
        <end position="27"/>
    </location>
</feature>
<dbReference type="InParanoid" id="B0DV94"/>
<feature type="compositionally biased region" description="Basic and acidic residues" evidence="1">
    <location>
        <begin position="131"/>
        <end position="151"/>
    </location>
</feature>